<comment type="caution">
    <text evidence="9">The sequence shown here is derived from an EMBL/GenBank/DDBJ whole genome shotgun (WGS) entry which is preliminary data.</text>
</comment>
<dbReference type="RefSeq" id="WP_379711451.1">
    <property type="nucleotide sequence ID" value="NZ_JBHTBS010000003.1"/>
</dbReference>
<dbReference type="PIRSF" id="PIRSF006066">
    <property type="entry name" value="HI0050"/>
    <property type="match status" value="1"/>
</dbReference>
<evidence type="ECO:0000313" key="9">
    <source>
        <dbReference type="EMBL" id="MFC7337296.1"/>
    </source>
</evidence>
<feature type="transmembrane region" description="Helical" evidence="7">
    <location>
        <begin position="138"/>
        <end position="165"/>
    </location>
</feature>
<feature type="transmembrane region" description="Helical" evidence="7">
    <location>
        <begin position="57"/>
        <end position="78"/>
    </location>
</feature>
<dbReference type="InterPro" id="IPR010656">
    <property type="entry name" value="DctM"/>
</dbReference>
<feature type="transmembrane region" description="Helical" evidence="7">
    <location>
        <begin position="281"/>
        <end position="302"/>
    </location>
</feature>
<keyword evidence="10" id="KW-1185">Reference proteome</keyword>
<keyword evidence="5 7" id="KW-1133">Transmembrane helix</keyword>
<evidence type="ECO:0000256" key="7">
    <source>
        <dbReference type="SAM" id="Phobius"/>
    </source>
</evidence>
<feature type="transmembrane region" description="Helical" evidence="7">
    <location>
        <begin position="98"/>
        <end position="126"/>
    </location>
</feature>
<evidence type="ECO:0000256" key="3">
    <source>
        <dbReference type="ARBA" id="ARBA00022519"/>
    </source>
</evidence>
<feature type="transmembrane region" description="Helical" evidence="7">
    <location>
        <begin position="6"/>
        <end position="37"/>
    </location>
</feature>
<dbReference type="InterPro" id="IPR004681">
    <property type="entry name" value="TRAP_DctM"/>
</dbReference>
<dbReference type="Pfam" id="PF06808">
    <property type="entry name" value="DctM"/>
    <property type="match status" value="1"/>
</dbReference>
<protein>
    <submittedName>
        <fullName evidence="9">TRAP transporter large permease</fullName>
    </submittedName>
</protein>
<name>A0ABW2L882_9BACT</name>
<evidence type="ECO:0000256" key="1">
    <source>
        <dbReference type="ARBA" id="ARBA00004429"/>
    </source>
</evidence>
<evidence type="ECO:0000256" key="5">
    <source>
        <dbReference type="ARBA" id="ARBA00022989"/>
    </source>
</evidence>
<keyword evidence="6 7" id="KW-0472">Membrane</keyword>
<evidence type="ECO:0000256" key="2">
    <source>
        <dbReference type="ARBA" id="ARBA00022475"/>
    </source>
</evidence>
<dbReference type="Proteomes" id="UP001596472">
    <property type="component" value="Unassembled WGS sequence"/>
</dbReference>
<accession>A0ABW2L882</accession>
<proteinExistence type="predicted"/>
<organism evidence="9 10">
    <name type="scientific">Haloferula chungangensis</name>
    <dbReference type="NCBI Taxonomy" id="1048331"/>
    <lineage>
        <taxon>Bacteria</taxon>
        <taxon>Pseudomonadati</taxon>
        <taxon>Verrucomicrobiota</taxon>
        <taxon>Verrucomicrobiia</taxon>
        <taxon>Verrucomicrobiales</taxon>
        <taxon>Verrucomicrobiaceae</taxon>
        <taxon>Haloferula</taxon>
    </lineage>
</organism>
<feature type="transmembrane region" description="Helical" evidence="7">
    <location>
        <begin position="171"/>
        <end position="196"/>
    </location>
</feature>
<feature type="transmembrane region" description="Helical" evidence="7">
    <location>
        <begin position="322"/>
        <end position="339"/>
    </location>
</feature>
<feature type="transmembrane region" description="Helical" evidence="7">
    <location>
        <begin position="369"/>
        <end position="393"/>
    </location>
</feature>
<comment type="subcellular location">
    <subcellularLocation>
        <location evidence="1">Cell inner membrane</location>
        <topology evidence="1">Multi-pass membrane protein</topology>
    </subcellularLocation>
</comment>
<dbReference type="PANTHER" id="PTHR33362:SF2">
    <property type="entry name" value="TRAP TRANSPORTER LARGE PERMEASE PROTEIN"/>
    <property type="match status" value="1"/>
</dbReference>
<dbReference type="NCBIfam" id="TIGR00786">
    <property type="entry name" value="dctM"/>
    <property type="match status" value="1"/>
</dbReference>
<sequence length="438" mass="45764">MSVGLAVLLVSFVVLLLLEVPVAFVIGIATLLGALALSRDGSFVSVASDMANGLDSFPLLAIPFFILAGELMATGGLARRLIDFASSMVGRMSGGLSIVNTLTCMLFGAVSGSATAAISSVGAALIPEMEKKGYPREFSVALTATAATTGLLIPPSNVMIVYALVASNVSVGALFLAGLIPGLVTGFAVMAVAFLVSRRFKVVGTANAQGVIVQEVPAFWRSFLRALPSLSMLFLVIGVIIGGIMTPTESSAIAVLWSLLLVCVFYREVKWYQLPQILINSARTTGIVLLLIGTSAAMSRLLTIEQVPQAAADALLSVSNNPLVILLLINVALLLVGIFMDMTPAVLVFTPIFLPVAVGIDINPVHFGVIMIANLCIGLCTPPVGSCLFLGCGVGKAKIAGVSRAMVPFYIAMFAALLLITYFEDLALWLPRALGELE</sequence>
<evidence type="ECO:0000259" key="8">
    <source>
        <dbReference type="Pfam" id="PF06808"/>
    </source>
</evidence>
<feature type="transmembrane region" description="Helical" evidence="7">
    <location>
        <begin position="251"/>
        <end position="269"/>
    </location>
</feature>
<keyword evidence="4 7" id="KW-0812">Transmembrane</keyword>
<dbReference type="PANTHER" id="PTHR33362">
    <property type="entry name" value="SIALIC ACID TRAP TRANSPORTER PERMEASE PROTEIN SIAT-RELATED"/>
    <property type="match status" value="1"/>
</dbReference>
<dbReference type="EMBL" id="JBHTBS010000003">
    <property type="protein sequence ID" value="MFC7337296.1"/>
    <property type="molecule type" value="Genomic_DNA"/>
</dbReference>
<feature type="transmembrane region" description="Helical" evidence="7">
    <location>
        <begin position="346"/>
        <end position="363"/>
    </location>
</feature>
<evidence type="ECO:0000256" key="6">
    <source>
        <dbReference type="ARBA" id="ARBA00023136"/>
    </source>
</evidence>
<evidence type="ECO:0000313" key="10">
    <source>
        <dbReference type="Proteomes" id="UP001596472"/>
    </source>
</evidence>
<reference evidence="10" key="1">
    <citation type="journal article" date="2019" name="Int. J. Syst. Evol. Microbiol.">
        <title>The Global Catalogue of Microorganisms (GCM) 10K type strain sequencing project: providing services to taxonomists for standard genome sequencing and annotation.</title>
        <authorList>
            <consortium name="The Broad Institute Genomics Platform"/>
            <consortium name="The Broad Institute Genome Sequencing Center for Infectious Disease"/>
            <person name="Wu L."/>
            <person name="Ma J."/>
        </authorList>
    </citation>
    <scope>NUCLEOTIDE SEQUENCE [LARGE SCALE GENOMIC DNA]</scope>
    <source>
        <strain evidence="10">CGMCC 4.1467</strain>
    </source>
</reference>
<feature type="domain" description="TRAP C4-dicarboxylate transport system permease DctM subunit" evidence="8">
    <location>
        <begin position="9"/>
        <end position="425"/>
    </location>
</feature>
<gene>
    <name evidence="9" type="ORF">ACFQY0_08930</name>
</gene>
<keyword evidence="2" id="KW-1003">Cell membrane</keyword>
<feature type="transmembrane region" description="Helical" evidence="7">
    <location>
        <begin position="405"/>
        <end position="423"/>
    </location>
</feature>
<keyword evidence="3" id="KW-0997">Cell inner membrane</keyword>
<evidence type="ECO:0000256" key="4">
    <source>
        <dbReference type="ARBA" id="ARBA00022692"/>
    </source>
</evidence>